<reference evidence="3" key="2">
    <citation type="submission" date="2021-04" db="EMBL/GenBank/DDBJ databases">
        <authorList>
            <person name="Gilroy R."/>
        </authorList>
    </citation>
    <scope>NUCLEOTIDE SEQUENCE</scope>
    <source>
        <strain evidence="3">5032</strain>
    </source>
</reference>
<name>A0A9D2HJK9_9BACT</name>
<dbReference type="EMBL" id="DWZD01000008">
    <property type="protein sequence ID" value="HJA78156.1"/>
    <property type="molecule type" value="Genomic_DNA"/>
</dbReference>
<keyword evidence="2" id="KW-1133">Transmembrane helix</keyword>
<protein>
    <submittedName>
        <fullName evidence="3">Uncharacterized protein</fullName>
    </submittedName>
</protein>
<accession>A0A9D2HJK9</accession>
<keyword evidence="2" id="KW-0472">Membrane</keyword>
<feature type="non-terminal residue" evidence="3">
    <location>
        <position position="223"/>
    </location>
</feature>
<evidence type="ECO:0000313" key="3">
    <source>
        <dbReference type="EMBL" id="HJA78156.1"/>
    </source>
</evidence>
<sequence length="223" mass="23399">MPQTCLTSSRRGDMQALAVRGIFATDCYPQIHGLIRRALGPDCAALLAEPQHDAAQQRIDWYTSREGTAVPANELPPEAAQALREKAARHAAAIAALARRHEAAPGDMAGDMALLALRHVAEDDLWSVGGEPVLINWGFAPGRAGAQAQDLSRLGATPPPAPPVQAATTTPPPVAPTGGHGCLWWLLPLLLLLLLLWLLLAALGYLPSPLPAACAPLPDTAAL</sequence>
<gene>
    <name evidence="3" type="ORF">H9784_01095</name>
</gene>
<dbReference type="AlphaFoldDB" id="A0A9D2HJK9"/>
<proteinExistence type="predicted"/>
<evidence type="ECO:0000313" key="4">
    <source>
        <dbReference type="Proteomes" id="UP000823821"/>
    </source>
</evidence>
<reference evidence="3" key="1">
    <citation type="journal article" date="2021" name="PeerJ">
        <title>Extensive microbial diversity within the chicken gut microbiome revealed by metagenomics and culture.</title>
        <authorList>
            <person name="Gilroy R."/>
            <person name="Ravi A."/>
            <person name="Getino M."/>
            <person name="Pursley I."/>
            <person name="Horton D.L."/>
            <person name="Alikhan N.F."/>
            <person name="Baker D."/>
            <person name="Gharbi K."/>
            <person name="Hall N."/>
            <person name="Watson M."/>
            <person name="Adriaenssens E.M."/>
            <person name="Foster-Nyarko E."/>
            <person name="Jarju S."/>
            <person name="Secka A."/>
            <person name="Antonio M."/>
            <person name="Oren A."/>
            <person name="Chaudhuri R.R."/>
            <person name="La Ragione R."/>
            <person name="Hildebrand F."/>
            <person name="Pallen M.J."/>
        </authorList>
    </citation>
    <scope>NUCLEOTIDE SEQUENCE</scope>
    <source>
        <strain evidence="3">5032</strain>
    </source>
</reference>
<feature type="transmembrane region" description="Helical" evidence="2">
    <location>
        <begin position="183"/>
        <end position="206"/>
    </location>
</feature>
<feature type="region of interest" description="Disordered" evidence="1">
    <location>
        <begin position="148"/>
        <end position="173"/>
    </location>
</feature>
<evidence type="ECO:0000256" key="2">
    <source>
        <dbReference type="SAM" id="Phobius"/>
    </source>
</evidence>
<comment type="caution">
    <text evidence="3">The sequence shown here is derived from an EMBL/GenBank/DDBJ whole genome shotgun (WGS) entry which is preliminary data.</text>
</comment>
<keyword evidence="2" id="KW-0812">Transmembrane</keyword>
<organism evidence="3 4">
    <name type="scientific">Candidatus Desulfovibrio intestinavium</name>
    <dbReference type="NCBI Taxonomy" id="2838534"/>
    <lineage>
        <taxon>Bacteria</taxon>
        <taxon>Pseudomonadati</taxon>
        <taxon>Thermodesulfobacteriota</taxon>
        <taxon>Desulfovibrionia</taxon>
        <taxon>Desulfovibrionales</taxon>
        <taxon>Desulfovibrionaceae</taxon>
        <taxon>Desulfovibrio</taxon>
    </lineage>
</organism>
<evidence type="ECO:0000256" key="1">
    <source>
        <dbReference type="SAM" id="MobiDB-lite"/>
    </source>
</evidence>
<dbReference type="Proteomes" id="UP000823821">
    <property type="component" value="Unassembled WGS sequence"/>
</dbReference>